<proteinExistence type="predicted"/>
<protein>
    <submittedName>
        <fullName evidence="1">Uncharacterized protein</fullName>
    </submittedName>
</protein>
<name>A0A2C9VJ35_MANES</name>
<dbReference type="EMBL" id="CM004393">
    <property type="protein sequence ID" value="OAY45494.1"/>
    <property type="molecule type" value="Genomic_DNA"/>
</dbReference>
<gene>
    <name evidence="1" type="ORF">MANES_07G065300</name>
</gene>
<evidence type="ECO:0000313" key="1">
    <source>
        <dbReference type="EMBL" id="OAY45494.1"/>
    </source>
</evidence>
<organism evidence="1">
    <name type="scientific">Manihot esculenta</name>
    <name type="common">Cassava</name>
    <name type="synonym">Jatropha manihot</name>
    <dbReference type="NCBI Taxonomy" id="3983"/>
    <lineage>
        <taxon>Eukaryota</taxon>
        <taxon>Viridiplantae</taxon>
        <taxon>Streptophyta</taxon>
        <taxon>Embryophyta</taxon>
        <taxon>Tracheophyta</taxon>
        <taxon>Spermatophyta</taxon>
        <taxon>Magnoliopsida</taxon>
        <taxon>eudicotyledons</taxon>
        <taxon>Gunneridae</taxon>
        <taxon>Pentapetalae</taxon>
        <taxon>rosids</taxon>
        <taxon>fabids</taxon>
        <taxon>Malpighiales</taxon>
        <taxon>Euphorbiaceae</taxon>
        <taxon>Crotonoideae</taxon>
        <taxon>Manihoteae</taxon>
        <taxon>Manihot</taxon>
    </lineage>
</organism>
<accession>A0A2C9VJ35</accession>
<dbReference type="AlphaFoldDB" id="A0A2C9VJ35"/>
<sequence>MCFHKGSTSFSTSLILMRKFEILFSLQGRPKQS</sequence>
<reference evidence="1" key="1">
    <citation type="submission" date="2016-02" db="EMBL/GenBank/DDBJ databases">
        <title>WGS assembly of Manihot esculenta.</title>
        <authorList>
            <person name="Bredeson J.V."/>
            <person name="Prochnik S.E."/>
            <person name="Lyons J.B."/>
            <person name="Schmutz J."/>
            <person name="Grimwood J."/>
            <person name="Vrebalov J."/>
            <person name="Bart R.S."/>
            <person name="Amuge T."/>
            <person name="Ferguson M.E."/>
            <person name="Green R."/>
            <person name="Putnam N."/>
            <person name="Stites J."/>
            <person name="Rounsley S."/>
            <person name="Rokhsar D.S."/>
        </authorList>
    </citation>
    <scope>NUCLEOTIDE SEQUENCE [LARGE SCALE GENOMIC DNA]</scope>
    <source>
        <tissue evidence="1">Leaf</tissue>
    </source>
</reference>